<dbReference type="GO" id="GO:0000166">
    <property type="term" value="F:nucleotide binding"/>
    <property type="evidence" value="ECO:0007669"/>
    <property type="project" value="InterPro"/>
</dbReference>
<evidence type="ECO:0000256" key="4">
    <source>
        <dbReference type="ARBA" id="ARBA00022695"/>
    </source>
</evidence>
<feature type="domain" description="DNA-directed DNA polymerase family B mitochondria/virus" evidence="9">
    <location>
        <begin position="592"/>
        <end position="778"/>
    </location>
</feature>
<dbReference type="InterPro" id="IPR043502">
    <property type="entry name" value="DNA/RNA_pol_sf"/>
</dbReference>
<evidence type="ECO:0000256" key="1">
    <source>
        <dbReference type="ARBA" id="ARBA00005755"/>
    </source>
</evidence>
<organism evidence="10 11">
    <name type="scientific">Paramuricea clavata</name>
    <name type="common">Red gorgonian</name>
    <name type="synonym">Violescent sea-whip</name>
    <dbReference type="NCBI Taxonomy" id="317549"/>
    <lineage>
        <taxon>Eukaryota</taxon>
        <taxon>Metazoa</taxon>
        <taxon>Cnidaria</taxon>
        <taxon>Anthozoa</taxon>
        <taxon>Octocorallia</taxon>
        <taxon>Malacalcyonacea</taxon>
        <taxon>Plexauridae</taxon>
        <taxon>Paramuricea</taxon>
    </lineage>
</organism>
<dbReference type="InterPro" id="IPR027417">
    <property type="entry name" value="P-loop_NTPase"/>
</dbReference>
<dbReference type="InterPro" id="IPR012337">
    <property type="entry name" value="RNaseH-like_sf"/>
</dbReference>
<comment type="catalytic activity">
    <reaction evidence="8">
        <text>DNA(n) + a 2'-deoxyribonucleoside 5'-triphosphate = DNA(n+1) + diphosphate</text>
        <dbReference type="Rhea" id="RHEA:22508"/>
        <dbReference type="Rhea" id="RHEA-COMP:17339"/>
        <dbReference type="Rhea" id="RHEA-COMP:17340"/>
        <dbReference type="ChEBI" id="CHEBI:33019"/>
        <dbReference type="ChEBI" id="CHEBI:61560"/>
        <dbReference type="ChEBI" id="CHEBI:173112"/>
        <dbReference type="EC" id="2.7.7.7"/>
    </reaction>
</comment>
<dbReference type="InterPro" id="IPR036397">
    <property type="entry name" value="RNaseH_sf"/>
</dbReference>
<sequence>MASSTSKKRKRDDDVDGELVQDIVRIIRTRNHTVPNYDISAQQIHELVDIIRTNQTKRVRREVFSAELLRVNRRFNHNEFIYNISVGRNNASSLPDFLQSMNTVFKYLINVMNFNASSATDKARFYISNAPTASFSTAILNVGDFTPALFLNIFERHMQSNARAVIDNGWQSIVSLYIFPNRYVRPPNNRKKLKQPKIYKYYGKNPSESGNGRTSASKHGRGVRNGVFQVVSSKKCFALSLLVGKSFLHKDKQYDVLNVRRNTELTTLYTDAQIDNVYACANIPQGSVRVDQCHLFYENYLRVDNIDLVIFSKARHDSIVYDSRLDASGNIHRITENVIFLWLNDAHFDLILSSRKFMKNSGSRFCMKCMKYFRVFENATTHVCRTVNMCKKCYAHEAKCVSEEGFKIECSECHVLFRNRECFTKHLTHAIFKNNYSKNVPACRFFFFCKTCYRIVPRMTQISTKKSIKHKCGQFYCLHCNAIKDQGHACYMKPYKIPANEVLPVLYFYDLETRLNDEKLMVPFYAVVQKVCSQCDEKEFVRLQNNFLPHPTIKHCDDSVEPVACCMHRQYVFENNNADITDLLISFMFAQTKNSVWIAHNGGRFDNIFLLRELLVKRGVVPDTVMNGNKIMSMEIRHDDITIKVIDSYLFLAMPLSKIPEAMDIPDLAKGYHPHFFTDLNYVGPMVGLEYFDLSREENMEAFNKWYEIQKTKTYIFRDAVYYYCRLDVDILRQGCVRFARLIVNITKIFPFYDRTCHTIAGLALKIYRANFLKEDVIGQIPPTGYGGNVNQSIIALHWLEEIRADLEAQSYSLRSKLSPEGEENILNYFVDGYCAETNTIYQFHGCFFHGCSECFESGDINKVNGQRFYVLREKTRRITDLFKDYHFTVVEKWECEYIQECSLSRNTILELGHVKYFTYINLNPRDALFGGRTSPAILFYDVKDSEQKLRYYDFTSLYPYVQKKYRYPTKHPEITRGVDKCAKLNVSQIFGLIKCKILAPRTMLFPVLPIRLEKLTFALCTTCARNQCDKCTHDDEQRALYGTWTSVEVHVALEHGYKILAIYEVYHYPHSAKILDLYVDTFMKLKQESSGMPRQCIKDDGSVDNVKLQAYIQEYADHEQIYLDASKIGHNPGQRTVMKALLNSLWGKLAQNKDTTVVSFLDDFDDLLELVNDKTIEVTSLDFISDNIARTTHRKISGALTTLGNRNVVIASFVTAYARLELFSVLDKLQENVLYYDTDSVIYREDRAQGKYLETGKYLGQLTDELSEKNCTEKWITEFCASGPKSYSYRTNRYIKTLEDGTCEERVDEVTHVKGFRLQGDAKKKITFASCIRDHSREITVVYREFARCNSQTIAVENKEKSFHFTFDKRIEKCIDHVALPLHHPFMLTMCGPTQCGKTEFIKKIITNIDEMIKPTPDKLVYLYSTDQTKYDDIKDVIRRNSAKSKLKTFEFVDCSALGIPTISELKNKLGNATLLVLDDLMILAASDTKYIENLNNIASRDSHHANMSVIFVCQDLNYGSGKLRNARVNSQYHVMFNNYTDLRNIEMIASNKKISLKKIHKVIKSVEKKSQYGYICFDGSPRGYRNTRIRTGILPGEKTIIYECTPDM</sequence>
<evidence type="ECO:0000256" key="5">
    <source>
        <dbReference type="ARBA" id="ARBA00022705"/>
    </source>
</evidence>
<dbReference type="GO" id="GO:0003677">
    <property type="term" value="F:DNA binding"/>
    <property type="evidence" value="ECO:0007669"/>
    <property type="project" value="UniProtKB-KW"/>
</dbReference>
<reference evidence="10" key="1">
    <citation type="submission" date="2020-04" db="EMBL/GenBank/DDBJ databases">
        <authorList>
            <person name="Alioto T."/>
            <person name="Alioto T."/>
            <person name="Gomez Garrido J."/>
        </authorList>
    </citation>
    <scope>NUCLEOTIDE SEQUENCE</scope>
    <source>
        <strain evidence="10">A484AB</strain>
    </source>
</reference>
<comment type="caution">
    <text evidence="10">The sequence shown here is derived from an EMBL/GenBank/DDBJ whole genome shotgun (WGS) entry which is preliminary data.</text>
</comment>
<dbReference type="Gene3D" id="3.40.50.300">
    <property type="entry name" value="P-loop containing nucleotide triphosphate hydrolases"/>
    <property type="match status" value="1"/>
</dbReference>
<dbReference type="Pfam" id="PF03175">
    <property type="entry name" value="DNA_pol_B_2"/>
    <property type="match status" value="2"/>
</dbReference>
<keyword evidence="4" id="KW-0548">Nucleotidyltransferase</keyword>
<dbReference type="Gene3D" id="3.90.1600.10">
    <property type="entry name" value="Palm domain of DNA polymerase"/>
    <property type="match status" value="1"/>
</dbReference>
<evidence type="ECO:0000256" key="3">
    <source>
        <dbReference type="ARBA" id="ARBA00022679"/>
    </source>
</evidence>
<gene>
    <name evidence="10" type="ORF">PACLA_8A047628</name>
</gene>
<keyword evidence="6" id="KW-0239">DNA-directed DNA polymerase</keyword>
<keyword evidence="3" id="KW-0808">Transferase</keyword>
<evidence type="ECO:0000256" key="7">
    <source>
        <dbReference type="ARBA" id="ARBA00023125"/>
    </source>
</evidence>
<dbReference type="PANTHER" id="PTHR33568">
    <property type="entry name" value="DNA POLYMERASE"/>
    <property type="match status" value="1"/>
</dbReference>
<dbReference type="EC" id="2.7.7.7" evidence="2"/>
<dbReference type="GO" id="GO:0003887">
    <property type="term" value="F:DNA-directed DNA polymerase activity"/>
    <property type="evidence" value="ECO:0007669"/>
    <property type="project" value="UniProtKB-KW"/>
</dbReference>
<evidence type="ECO:0000256" key="6">
    <source>
        <dbReference type="ARBA" id="ARBA00022932"/>
    </source>
</evidence>
<keyword evidence="5" id="KW-0235">DNA replication</keyword>
<dbReference type="OrthoDB" id="1289171at2759"/>
<evidence type="ECO:0000313" key="10">
    <source>
        <dbReference type="EMBL" id="CAB3998058.1"/>
    </source>
</evidence>
<comment type="similarity">
    <text evidence="1">Belongs to the DNA polymerase type-B family.</text>
</comment>
<dbReference type="SUPFAM" id="SSF56672">
    <property type="entry name" value="DNA/RNA polymerases"/>
    <property type="match status" value="1"/>
</dbReference>
<dbReference type="GO" id="GO:0006260">
    <property type="term" value="P:DNA replication"/>
    <property type="evidence" value="ECO:0007669"/>
    <property type="project" value="UniProtKB-KW"/>
</dbReference>
<evidence type="ECO:0000313" key="11">
    <source>
        <dbReference type="Proteomes" id="UP001152795"/>
    </source>
</evidence>
<dbReference type="InterPro" id="IPR004868">
    <property type="entry name" value="DNA-dir_DNA_pol_B_mt/vir"/>
</dbReference>
<feature type="domain" description="DNA-directed DNA polymerase family B mitochondria/virus" evidence="9">
    <location>
        <begin position="926"/>
        <end position="1092"/>
    </location>
</feature>
<keyword evidence="7" id="KW-0238">DNA-binding</keyword>
<dbReference type="EMBL" id="CACRXK020003256">
    <property type="protein sequence ID" value="CAB3998058.1"/>
    <property type="molecule type" value="Genomic_DNA"/>
</dbReference>
<accession>A0A6S7H1C5</accession>
<dbReference type="SUPFAM" id="SSF52540">
    <property type="entry name" value="P-loop containing nucleoside triphosphate hydrolases"/>
    <property type="match status" value="1"/>
</dbReference>
<evidence type="ECO:0000259" key="9">
    <source>
        <dbReference type="Pfam" id="PF03175"/>
    </source>
</evidence>
<dbReference type="SUPFAM" id="SSF53098">
    <property type="entry name" value="Ribonuclease H-like"/>
    <property type="match status" value="1"/>
</dbReference>
<dbReference type="InterPro" id="IPR023211">
    <property type="entry name" value="DNA_pol_palm_dom_sf"/>
</dbReference>
<evidence type="ECO:0000256" key="8">
    <source>
        <dbReference type="ARBA" id="ARBA00049244"/>
    </source>
</evidence>
<protein>
    <recommendedName>
        <fullName evidence="2">DNA-directed DNA polymerase</fullName>
        <ecNumber evidence="2">2.7.7.7</ecNumber>
    </recommendedName>
</protein>
<evidence type="ECO:0000256" key="2">
    <source>
        <dbReference type="ARBA" id="ARBA00012417"/>
    </source>
</evidence>
<dbReference type="Gene3D" id="3.40.960.10">
    <property type="entry name" value="VSR Endonuclease"/>
    <property type="match status" value="1"/>
</dbReference>
<dbReference type="PANTHER" id="PTHR33568:SF3">
    <property type="entry name" value="DNA-DIRECTED DNA POLYMERASE"/>
    <property type="match status" value="1"/>
</dbReference>
<name>A0A6S7H1C5_PARCT</name>
<dbReference type="Gene3D" id="3.30.420.10">
    <property type="entry name" value="Ribonuclease H-like superfamily/Ribonuclease H"/>
    <property type="match status" value="1"/>
</dbReference>
<dbReference type="Proteomes" id="UP001152795">
    <property type="component" value="Unassembled WGS sequence"/>
</dbReference>
<proteinExistence type="inferred from homology"/>
<keyword evidence="11" id="KW-1185">Reference proteome</keyword>